<dbReference type="PANTHER" id="PTHR11527">
    <property type="entry name" value="HEAT-SHOCK PROTEIN 20 FAMILY MEMBER"/>
    <property type="match status" value="1"/>
</dbReference>
<dbReference type="PATRIC" id="fig|1423729.3.peg.1729"/>
<organism evidence="4 5">
    <name type="scientific">Liquorilactobacillus cacaonum DSM 21116</name>
    <dbReference type="NCBI Taxonomy" id="1423729"/>
    <lineage>
        <taxon>Bacteria</taxon>
        <taxon>Bacillati</taxon>
        <taxon>Bacillota</taxon>
        <taxon>Bacilli</taxon>
        <taxon>Lactobacillales</taxon>
        <taxon>Lactobacillaceae</taxon>
        <taxon>Liquorilactobacillus</taxon>
    </lineage>
</organism>
<gene>
    <name evidence="4" type="ORF">FC80_GL001703</name>
</gene>
<evidence type="ECO:0000313" key="4">
    <source>
        <dbReference type="EMBL" id="KRM92764.1"/>
    </source>
</evidence>
<keyword evidence="4" id="KW-0346">Stress response</keyword>
<dbReference type="InterPro" id="IPR031107">
    <property type="entry name" value="Small_HSP"/>
</dbReference>
<protein>
    <submittedName>
        <fullName evidence="4">Heat shock protein Hsp20</fullName>
    </submittedName>
</protein>
<dbReference type="CDD" id="cd06471">
    <property type="entry name" value="ACD_LpsHSP_like"/>
    <property type="match status" value="1"/>
</dbReference>
<feature type="domain" description="SHSP" evidence="3">
    <location>
        <begin position="28"/>
        <end position="143"/>
    </location>
</feature>
<dbReference type="Proteomes" id="UP000051131">
    <property type="component" value="Unassembled WGS sequence"/>
</dbReference>
<dbReference type="Pfam" id="PF00011">
    <property type="entry name" value="HSP20"/>
    <property type="match status" value="1"/>
</dbReference>
<dbReference type="PROSITE" id="PS01031">
    <property type="entry name" value="SHSP"/>
    <property type="match status" value="1"/>
</dbReference>
<dbReference type="OrthoDB" id="9811615at2"/>
<dbReference type="EMBL" id="AYZE01000005">
    <property type="protein sequence ID" value="KRM92764.1"/>
    <property type="molecule type" value="Genomic_DNA"/>
</dbReference>
<evidence type="ECO:0000256" key="1">
    <source>
        <dbReference type="PROSITE-ProRule" id="PRU00285"/>
    </source>
</evidence>
<name>A0A0R2CY96_9LACO</name>
<comment type="similarity">
    <text evidence="1 2">Belongs to the small heat shock protein (HSP20) family.</text>
</comment>
<reference evidence="4 5" key="1">
    <citation type="journal article" date="2015" name="Genome Announc.">
        <title>Expanding the biotechnology potential of lactobacilli through comparative genomics of 213 strains and associated genera.</title>
        <authorList>
            <person name="Sun Z."/>
            <person name="Harris H.M."/>
            <person name="McCann A."/>
            <person name="Guo C."/>
            <person name="Argimon S."/>
            <person name="Zhang W."/>
            <person name="Yang X."/>
            <person name="Jeffery I.B."/>
            <person name="Cooney J.C."/>
            <person name="Kagawa T.F."/>
            <person name="Liu W."/>
            <person name="Song Y."/>
            <person name="Salvetti E."/>
            <person name="Wrobel A."/>
            <person name="Rasinkangas P."/>
            <person name="Parkhill J."/>
            <person name="Rea M.C."/>
            <person name="O'Sullivan O."/>
            <person name="Ritari J."/>
            <person name="Douillard F.P."/>
            <person name="Paul Ross R."/>
            <person name="Yang R."/>
            <person name="Briner A.E."/>
            <person name="Felis G.E."/>
            <person name="de Vos W.M."/>
            <person name="Barrangou R."/>
            <person name="Klaenhammer T.R."/>
            <person name="Caufield P.W."/>
            <person name="Cui Y."/>
            <person name="Zhang H."/>
            <person name="O'Toole P.W."/>
        </authorList>
    </citation>
    <scope>NUCLEOTIDE SEQUENCE [LARGE SCALE GENOMIC DNA]</scope>
    <source>
        <strain evidence="4 5">DSM 21116</strain>
    </source>
</reference>
<dbReference type="STRING" id="1423729.FC80_GL001703"/>
<proteinExistence type="inferred from homology"/>
<dbReference type="InterPro" id="IPR002068">
    <property type="entry name" value="A-crystallin/Hsp20_dom"/>
</dbReference>
<sequence>MANNLTNRFNDLMGDSDFFSDLGHSFFDNFKPFNQSLKTDIKETSKDYTVKIDVPGITKEDISLYYDNDTLSVEAKKDSFADESDKDGNIITSERSYGKFSRQYHLTNIDKTKISANYDNGVLKIILPKSDTKVLPTNQIKID</sequence>
<dbReference type="Gene3D" id="2.60.40.790">
    <property type="match status" value="1"/>
</dbReference>
<evidence type="ECO:0000256" key="2">
    <source>
        <dbReference type="RuleBase" id="RU003616"/>
    </source>
</evidence>
<comment type="caution">
    <text evidence="4">The sequence shown here is derived from an EMBL/GenBank/DDBJ whole genome shotgun (WGS) entry which is preliminary data.</text>
</comment>
<dbReference type="RefSeq" id="WP_057828358.1">
    <property type="nucleotide sequence ID" value="NZ_AYZE01000005.1"/>
</dbReference>
<keyword evidence="5" id="KW-1185">Reference proteome</keyword>
<dbReference type="AlphaFoldDB" id="A0A0R2CY96"/>
<dbReference type="InterPro" id="IPR008978">
    <property type="entry name" value="HSP20-like_chaperone"/>
</dbReference>
<evidence type="ECO:0000259" key="3">
    <source>
        <dbReference type="PROSITE" id="PS01031"/>
    </source>
</evidence>
<evidence type="ECO:0000313" key="5">
    <source>
        <dbReference type="Proteomes" id="UP000051131"/>
    </source>
</evidence>
<dbReference type="SUPFAM" id="SSF49764">
    <property type="entry name" value="HSP20-like chaperones"/>
    <property type="match status" value="1"/>
</dbReference>
<accession>A0A0R2CY96</accession>